<accession>A0AAD6NF56</accession>
<keyword evidence="2 6" id="KW-0812">Transmembrane</keyword>
<name>A0AAD6NF56_DREDA</name>
<sequence>MSGEETPHEQRMMLGTGCHAAIPGLEPSYGYFPSQAAGIVFIVLFGLSTIGHIYASFKGRHYWYLCFAIGTIAEMIGWGGRIWSSQCPYNDNAFLMQISTLIFAPAFFTGGIYYILKQFIDVTGRQYSLIKPSLYLWIFIGVDVLSLALQAAGGGLASSASNEVGGDTATGTNIMVAGVIFQMASITVFCVFYAAFLWRSRNIQIAKAIMWLTYATVLSVTCIYIRSIYRTIELLQGWDGYLITTERFFIALDGAMMVIAVGVYNIVHPALLLPRPGEKIAESSIDEEAAGRIQPMGKRETDPEKKITHILELHGKHPKRDKTMADSKADSTEPTSPTAVSAPATTEAQTPAPTSTSTFAVPDINIQPPSDVDDEETGDDEFDPMEIASIGGLITGSARVYPEKPSNIDTLALADHRNLLYPYYQPGNHNARSGGTAVLHIADEEALTLVKSSRRKMLEKAEKIKNTKTVLQTSTNEDGSNVQVLDDGTVVQSVLEADTPVHQIFRRGANCLIVTDPKTNGYRLRYIPPKIAPDNLLLSLIHYNVIRAFLTNLQYFNIPLTELMSDEVMSPFCTSSNVPGNLPSTLYPTAMQMLYPHHPYIDLFPCSTARDNMIMMLTRDKDMVEEAICDDLCCTEGESGLVVWGPPERVESWEITPSFASKWCWLIKGCHELQRATNKWREARGDLPIRFEEINDM</sequence>
<dbReference type="Proteomes" id="UP001221413">
    <property type="component" value="Unassembled WGS sequence"/>
</dbReference>
<dbReference type="Pfam" id="PF04479">
    <property type="entry name" value="RTA1"/>
    <property type="match status" value="1"/>
</dbReference>
<evidence type="ECO:0000256" key="3">
    <source>
        <dbReference type="ARBA" id="ARBA00022989"/>
    </source>
</evidence>
<dbReference type="GO" id="GO:0000324">
    <property type="term" value="C:fungal-type vacuole"/>
    <property type="evidence" value="ECO:0007669"/>
    <property type="project" value="TreeGrafter"/>
</dbReference>
<dbReference type="AlphaFoldDB" id="A0AAD6NF56"/>
<feature type="compositionally biased region" description="Basic and acidic residues" evidence="5">
    <location>
        <begin position="313"/>
        <end position="331"/>
    </location>
</feature>
<feature type="transmembrane region" description="Helical" evidence="6">
    <location>
        <begin position="36"/>
        <end position="55"/>
    </location>
</feature>
<feature type="transmembrane region" description="Helical" evidence="6">
    <location>
        <begin position="62"/>
        <end position="82"/>
    </location>
</feature>
<feature type="region of interest" description="Disordered" evidence="5">
    <location>
        <begin position="313"/>
        <end position="381"/>
    </location>
</feature>
<feature type="transmembrane region" description="Helical" evidence="6">
    <location>
        <begin position="94"/>
        <end position="114"/>
    </location>
</feature>
<evidence type="ECO:0000256" key="1">
    <source>
        <dbReference type="ARBA" id="ARBA00004141"/>
    </source>
</evidence>
<feature type="compositionally biased region" description="Low complexity" evidence="5">
    <location>
        <begin position="332"/>
        <end position="360"/>
    </location>
</feature>
<keyword evidence="4 6" id="KW-0472">Membrane</keyword>
<evidence type="ECO:0000256" key="6">
    <source>
        <dbReference type="SAM" id="Phobius"/>
    </source>
</evidence>
<dbReference type="PANTHER" id="PTHR31465:SF11">
    <property type="entry name" value="DOMAIN PROTEIN, PUTATIVE (AFU_ORTHOLOGUE AFUA_3G10770)-RELATED"/>
    <property type="match status" value="1"/>
</dbReference>
<feature type="transmembrane region" description="Helical" evidence="6">
    <location>
        <begin position="134"/>
        <end position="154"/>
    </location>
</feature>
<dbReference type="GO" id="GO:0005886">
    <property type="term" value="C:plasma membrane"/>
    <property type="evidence" value="ECO:0007669"/>
    <property type="project" value="TreeGrafter"/>
</dbReference>
<feature type="transmembrane region" description="Helical" evidence="6">
    <location>
        <begin position="174"/>
        <end position="196"/>
    </location>
</feature>
<comment type="caution">
    <text evidence="7">The sequence shown here is derived from an EMBL/GenBank/DDBJ whole genome shotgun (WGS) entry which is preliminary data.</text>
</comment>
<evidence type="ECO:0000256" key="4">
    <source>
        <dbReference type="ARBA" id="ARBA00023136"/>
    </source>
</evidence>
<dbReference type="Pfam" id="PF11905">
    <property type="entry name" value="DUF3425"/>
    <property type="match status" value="1"/>
</dbReference>
<keyword evidence="8" id="KW-1185">Reference proteome</keyword>
<gene>
    <name evidence="7" type="ORF">Dda_9323</name>
</gene>
<reference evidence="7" key="1">
    <citation type="submission" date="2023-01" db="EMBL/GenBank/DDBJ databases">
        <title>The chitinases involved in constricting ring structure development in the nematode-trapping fungus Drechslerella dactyloides.</title>
        <authorList>
            <person name="Wang R."/>
            <person name="Zhang L."/>
            <person name="Tang P."/>
            <person name="Li S."/>
            <person name="Liang L."/>
        </authorList>
    </citation>
    <scope>NUCLEOTIDE SEQUENCE</scope>
    <source>
        <strain evidence="7">YMF1.00031</strain>
    </source>
</reference>
<comment type="subcellular location">
    <subcellularLocation>
        <location evidence="1">Membrane</location>
        <topology evidence="1">Multi-pass membrane protein</topology>
    </subcellularLocation>
</comment>
<keyword evidence="3 6" id="KW-1133">Transmembrane helix</keyword>
<dbReference type="EMBL" id="JAQGDS010000017">
    <property type="protein sequence ID" value="KAJ6255864.1"/>
    <property type="molecule type" value="Genomic_DNA"/>
</dbReference>
<protein>
    <submittedName>
        <fullName evidence="7">Uncharacterized protein</fullName>
    </submittedName>
</protein>
<evidence type="ECO:0000313" key="7">
    <source>
        <dbReference type="EMBL" id="KAJ6255864.1"/>
    </source>
</evidence>
<feature type="compositionally biased region" description="Acidic residues" evidence="5">
    <location>
        <begin position="371"/>
        <end position="381"/>
    </location>
</feature>
<dbReference type="PANTHER" id="PTHR31465">
    <property type="entry name" value="PROTEIN RTA1-RELATED"/>
    <property type="match status" value="1"/>
</dbReference>
<evidence type="ECO:0000313" key="8">
    <source>
        <dbReference type="Proteomes" id="UP001221413"/>
    </source>
</evidence>
<dbReference type="InterPro" id="IPR021833">
    <property type="entry name" value="DUF3425"/>
</dbReference>
<proteinExistence type="predicted"/>
<evidence type="ECO:0000256" key="5">
    <source>
        <dbReference type="SAM" id="MobiDB-lite"/>
    </source>
</evidence>
<feature type="transmembrane region" description="Helical" evidence="6">
    <location>
        <begin position="208"/>
        <end position="228"/>
    </location>
</feature>
<evidence type="ECO:0000256" key="2">
    <source>
        <dbReference type="ARBA" id="ARBA00022692"/>
    </source>
</evidence>
<organism evidence="7 8">
    <name type="scientific">Drechslerella dactyloides</name>
    <name type="common">Nematode-trapping fungus</name>
    <name type="synonym">Arthrobotrys dactyloides</name>
    <dbReference type="NCBI Taxonomy" id="74499"/>
    <lineage>
        <taxon>Eukaryota</taxon>
        <taxon>Fungi</taxon>
        <taxon>Dikarya</taxon>
        <taxon>Ascomycota</taxon>
        <taxon>Pezizomycotina</taxon>
        <taxon>Orbiliomycetes</taxon>
        <taxon>Orbiliales</taxon>
        <taxon>Orbiliaceae</taxon>
        <taxon>Drechslerella</taxon>
    </lineage>
</organism>
<dbReference type="InterPro" id="IPR007568">
    <property type="entry name" value="RTA1"/>
</dbReference>